<keyword evidence="3" id="KW-1185">Reference proteome</keyword>
<dbReference type="Proteomes" id="UP000027451">
    <property type="component" value="Unassembled WGS sequence"/>
</dbReference>
<dbReference type="RefSeq" id="WP_034473777.1">
    <property type="nucleotide sequence ID" value="NZ_JFHD01000040.1"/>
</dbReference>
<dbReference type="AlphaFoldDB" id="A0A656QFZ8"/>
<reference evidence="2 3" key="1">
    <citation type="submission" date="2014-03" db="EMBL/GenBank/DDBJ databases">
        <title>Draft Genome Sequences of Four Burkholderia Strains.</title>
        <authorList>
            <person name="Liu X.Y."/>
            <person name="Li C.X."/>
            <person name="Xu J.H."/>
        </authorList>
    </citation>
    <scope>NUCLEOTIDE SEQUENCE [LARGE SCALE GENOMIC DNA]</scope>
    <source>
        <strain evidence="2 3">OP-1</strain>
    </source>
</reference>
<evidence type="ECO:0000313" key="2">
    <source>
        <dbReference type="EMBL" id="KDR25986.1"/>
    </source>
</evidence>
<comment type="caution">
    <text evidence="2">The sequence shown here is derived from an EMBL/GenBank/DDBJ whole genome shotgun (WGS) entry which is preliminary data.</text>
</comment>
<dbReference type="EMBL" id="JFHD01000040">
    <property type="protein sequence ID" value="KDR25986.1"/>
    <property type="molecule type" value="Genomic_DNA"/>
</dbReference>
<protein>
    <submittedName>
        <fullName evidence="2">Uncharacterized protein</fullName>
    </submittedName>
</protein>
<feature type="region of interest" description="Disordered" evidence="1">
    <location>
        <begin position="1"/>
        <end position="20"/>
    </location>
</feature>
<sequence length="89" mass="9958">MSQSTIPVEPEGKPLQQAFSKRPRFTQEQIDAYRRYKCPSCQATHKHEWAAESCCAPAVDEVFVCPECDDTFDTMEQAMACEGAHAIAC</sequence>
<evidence type="ECO:0000256" key="1">
    <source>
        <dbReference type="SAM" id="MobiDB-lite"/>
    </source>
</evidence>
<organism evidence="2 3">
    <name type="scientific">Caballeronia zhejiangensis</name>
    <dbReference type="NCBI Taxonomy" id="871203"/>
    <lineage>
        <taxon>Bacteria</taxon>
        <taxon>Pseudomonadati</taxon>
        <taxon>Pseudomonadota</taxon>
        <taxon>Betaproteobacteria</taxon>
        <taxon>Burkholderiales</taxon>
        <taxon>Burkholderiaceae</taxon>
        <taxon>Caballeronia</taxon>
    </lineage>
</organism>
<accession>A0A656QFZ8</accession>
<proteinExistence type="predicted"/>
<gene>
    <name evidence="2" type="ORF">BG60_26290</name>
</gene>
<name>A0A656QFZ8_9BURK</name>
<evidence type="ECO:0000313" key="3">
    <source>
        <dbReference type="Proteomes" id="UP000027451"/>
    </source>
</evidence>